<proteinExistence type="inferred from homology"/>
<dbReference type="GO" id="GO:0016829">
    <property type="term" value="F:lyase activity"/>
    <property type="evidence" value="ECO:0007669"/>
    <property type="project" value="UniProtKB-KW"/>
</dbReference>
<evidence type="ECO:0000256" key="1">
    <source>
        <dbReference type="ARBA" id="ARBA00007896"/>
    </source>
</evidence>
<dbReference type="RefSeq" id="WP_092744637.1">
    <property type="nucleotide sequence ID" value="NZ_FMZC01000010.1"/>
</dbReference>
<dbReference type="EMBL" id="FMZC01000010">
    <property type="protein sequence ID" value="SDD87849.1"/>
    <property type="molecule type" value="Genomic_DNA"/>
</dbReference>
<dbReference type="Gene3D" id="3.40.1640.10">
    <property type="entry name" value="PSTPO5379-like"/>
    <property type="match status" value="1"/>
</dbReference>
<dbReference type="AlphaFoldDB" id="A0A1G6YBU0"/>
<dbReference type="OrthoDB" id="149585at2"/>
<sequence length="276" mass="30014">MPSHAFSPSPDTAHRLTARSSASEVRAAIRTGHFVDHTSGLASEYVQVNLVILPEALATDFQRYCERNPRACPVLGISEPGSFALPALGHDIDLRTDVSRYAVWRDGVQIDAPIDLHAHWRDDLVTFALGCSFSFEHALLAEGIRLRHVDEGRNVAMYRTDRATEPSGVFRGPLVVSMRPMPAADAIRAVQITSRLPQVHGAPVHLGDPSLIGIRDLSRPDYGDAVDVRPDEIPVFWACGVTPQAAIAAARPAFCITHAPGHMLVTDLLNRDLVTG</sequence>
<dbReference type="Proteomes" id="UP000198781">
    <property type="component" value="Unassembled WGS sequence"/>
</dbReference>
<gene>
    <name evidence="4" type="ORF">SAMN05192589_11017</name>
</gene>
<dbReference type="EC" id="4.2.1.-" evidence="3"/>
<keyword evidence="2 3" id="KW-0456">Lyase</keyword>
<evidence type="ECO:0000313" key="5">
    <source>
        <dbReference type="Proteomes" id="UP000198781"/>
    </source>
</evidence>
<dbReference type="FunFam" id="3.30.2040.10:FF:000001">
    <property type="entry name" value="D-glutamate cyclase, mitochondrial"/>
    <property type="match status" value="1"/>
</dbReference>
<dbReference type="STRING" id="187868.SAMN05192589_11017"/>
<protein>
    <recommendedName>
        <fullName evidence="3">Putative hydro-lyase SAMN05192589_11017</fullName>
        <ecNumber evidence="3">4.2.1.-</ecNumber>
    </recommendedName>
</protein>
<evidence type="ECO:0000256" key="3">
    <source>
        <dbReference type="HAMAP-Rule" id="MF_01830"/>
    </source>
</evidence>
<dbReference type="SUPFAM" id="SSF160920">
    <property type="entry name" value="PSTPO5379-like"/>
    <property type="match status" value="1"/>
</dbReference>
<comment type="similarity">
    <text evidence="1 3">Belongs to the D-glutamate cyclase family.</text>
</comment>
<dbReference type="PIRSF" id="PIRSF029755">
    <property type="entry name" value="UCP029755"/>
    <property type="match status" value="1"/>
</dbReference>
<dbReference type="NCBIfam" id="NF003969">
    <property type="entry name" value="PRK05463.1"/>
    <property type="match status" value="1"/>
</dbReference>
<name>A0A1G6YBU0_9BURK</name>
<dbReference type="Pfam" id="PF07286">
    <property type="entry name" value="D-Glu_cyclase"/>
    <property type="match status" value="1"/>
</dbReference>
<reference evidence="4 5" key="1">
    <citation type="submission" date="2016-10" db="EMBL/GenBank/DDBJ databases">
        <authorList>
            <person name="de Groot N.N."/>
        </authorList>
    </citation>
    <scope>NUCLEOTIDE SEQUENCE [LARGE SCALE GENOMIC DNA]</scope>
    <source>
        <strain evidence="4 5">DSM 16619</strain>
    </source>
</reference>
<dbReference type="InterPro" id="IPR016938">
    <property type="entry name" value="UPF0317"/>
</dbReference>
<dbReference type="PANTHER" id="PTHR32022">
    <property type="entry name" value="D-GLUTAMATE CYCLASE, MITOCHONDRIAL"/>
    <property type="match status" value="1"/>
</dbReference>
<dbReference type="PANTHER" id="PTHR32022:SF10">
    <property type="entry name" value="D-GLUTAMATE CYCLASE, MITOCHONDRIAL"/>
    <property type="match status" value="1"/>
</dbReference>
<dbReference type="InterPro" id="IPR009906">
    <property type="entry name" value="D-Glu_cyclase"/>
</dbReference>
<accession>A0A1G6YBU0</accession>
<dbReference type="HAMAP" id="MF_01830">
    <property type="entry name" value="Hydro_lyase"/>
    <property type="match status" value="1"/>
</dbReference>
<dbReference type="Gene3D" id="3.30.2040.10">
    <property type="entry name" value="PSTPO5379-like domain"/>
    <property type="match status" value="1"/>
</dbReference>
<keyword evidence="5" id="KW-1185">Reference proteome</keyword>
<evidence type="ECO:0000313" key="4">
    <source>
        <dbReference type="EMBL" id="SDD87849.1"/>
    </source>
</evidence>
<organism evidence="4 5">
    <name type="scientific">Paracidovorax valerianellae</name>
    <dbReference type="NCBI Taxonomy" id="187868"/>
    <lineage>
        <taxon>Bacteria</taxon>
        <taxon>Pseudomonadati</taxon>
        <taxon>Pseudomonadota</taxon>
        <taxon>Betaproteobacteria</taxon>
        <taxon>Burkholderiales</taxon>
        <taxon>Comamonadaceae</taxon>
        <taxon>Paracidovorax</taxon>
    </lineage>
</organism>
<dbReference type="InterPro" id="IPR038021">
    <property type="entry name" value="Putative_hydro-lyase"/>
</dbReference>
<evidence type="ECO:0000256" key="2">
    <source>
        <dbReference type="ARBA" id="ARBA00023239"/>
    </source>
</evidence>